<evidence type="ECO:0000313" key="3">
    <source>
        <dbReference type="Proteomes" id="UP000033930"/>
    </source>
</evidence>
<dbReference type="Proteomes" id="UP000033930">
    <property type="component" value="Unassembled WGS sequence"/>
</dbReference>
<feature type="chain" id="PRO_5002534980" description="Curculin domain protein (Mannose-binding) lectin" evidence="1">
    <location>
        <begin position="22"/>
        <end position="448"/>
    </location>
</feature>
<reference evidence="2 3" key="1">
    <citation type="journal article" date="2015" name="Nature">
        <title>rRNA introns, odd ribosomes, and small enigmatic genomes across a large radiation of phyla.</title>
        <authorList>
            <person name="Brown C.T."/>
            <person name="Hug L.A."/>
            <person name="Thomas B.C."/>
            <person name="Sharon I."/>
            <person name="Castelle C.J."/>
            <person name="Singh A."/>
            <person name="Wilkins M.J."/>
            <person name="Williams K.H."/>
            <person name="Banfield J.F."/>
        </authorList>
    </citation>
    <scope>NUCLEOTIDE SEQUENCE [LARGE SCALE GENOMIC DNA]</scope>
</reference>
<accession>A0A0G0VBY3</accession>
<proteinExistence type="predicted"/>
<sequence length="448" mass="50243">MKKLVVLVFSLLLLFPTKTFAFNANYLISDWDFTDIFSLDFNQIQHYLNRGFLADYQTEDSEGKVRYATDIIWRTAQNNGISPKVLLVMLQKEQSLIEDDDPSQNQLDWAMGYAVCDSCSKSDPAIQRWLGFGKQINSAAMQLSDGYLADIEAYGTTQGKYGPNVPVEIDNAIVTPVNAATAALYAYTPHLHGNENFVEIWDRWFSTNYPSGSLLQAVGDAGVYVIEYGFKRPIHSWSALVSRFNPNLIIEVSQETLDNYPDGSPIDFPNYSILQDQESSIYLLVDDTLRPFDSADAYHSLGFKDDELNPIDSDDLALYEIGEPLTVSTTSITGELVRLSTNGAYFYLQGGYRHAVLTEDIARVRFGSHARSIIPMEVEQYKEADQLLLPDGYLIKSGLEPTVYVVAEGEILPIASESTFNSFGWQWNDIITVSNETIALHRLGDTIE</sequence>
<comment type="caution">
    <text evidence="2">The sequence shown here is derived from an EMBL/GenBank/DDBJ whole genome shotgun (WGS) entry which is preliminary data.</text>
</comment>
<dbReference type="AlphaFoldDB" id="A0A0G0VBY3"/>
<keyword evidence="1" id="KW-0732">Signal</keyword>
<evidence type="ECO:0008006" key="4">
    <source>
        <dbReference type="Google" id="ProtNLM"/>
    </source>
</evidence>
<gene>
    <name evidence="2" type="ORF">UU50_C0017G0017</name>
</gene>
<dbReference type="EMBL" id="LCAW01000017">
    <property type="protein sequence ID" value="KKR98458.1"/>
    <property type="molecule type" value="Genomic_DNA"/>
</dbReference>
<name>A0A0G0VBY3_9BACT</name>
<evidence type="ECO:0000313" key="2">
    <source>
        <dbReference type="EMBL" id="KKR98458.1"/>
    </source>
</evidence>
<evidence type="ECO:0000256" key="1">
    <source>
        <dbReference type="SAM" id="SignalP"/>
    </source>
</evidence>
<feature type="signal peptide" evidence="1">
    <location>
        <begin position="1"/>
        <end position="21"/>
    </location>
</feature>
<organism evidence="2 3">
    <name type="scientific">Candidatus Uhrbacteria bacterium GW2011_GWC1_41_20</name>
    <dbReference type="NCBI Taxonomy" id="1618983"/>
    <lineage>
        <taxon>Bacteria</taxon>
        <taxon>Candidatus Uhriibacteriota</taxon>
    </lineage>
</organism>
<protein>
    <recommendedName>
        <fullName evidence="4">Curculin domain protein (Mannose-binding) lectin</fullName>
    </recommendedName>
</protein>